<proteinExistence type="predicted"/>
<dbReference type="InterPro" id="IPR025110">
    <property type="entry name" value="AMP-bd_C"/>
</dbReference>
<name>A0ABW1MKU9_9ACTN</name>
<dbReference type="SUPFAM" id="SSF56801">
    <property type="entry name" value="Acetyl-CoA synthetase-like"/>
    <property type="match status" value="1"/>
</dbReference>
<dbReference type="PANTHER" id="PTHR43767">
    <property type="entry name" value="LONG-CHAIN-FATTY-ACID--COA LIGASE"/>
    <property type="match status" value="1"/>
</dbReference>
<dbReference type="InterPro" id="IPR042099">
    <property type="entry name" value="ANL_N_sf"/>
</dbReference>
<sequence length="498" mass="53100">MHLPATHLSALPAFRAENDPHGLAVADDSVVLTNAEFQTAVERAASALASRQVAPGDAVAVMLPNSVRFIVALFASWHLGAVVTPLNPQATEREVEHQLRDSGAEIVVTTIEDAQKVPSDVAWTDLSLSTRTTAPPPAVPSSGDDLALLIYTSGTTGRPKGVMLDHANVAAMCSMTIDWFQMDADSHSLLVLPLFHVNGIVVGTLSPLLAGGRTTVGGRFDATTFFDRLATIRPTYFSAVPTIYARLADLAADIPTDTSSLRFVICGAAPASAELLKRFEGRFGVPVIEGYGLSEGTCATTANPLDGKRKPGTVGLPLPGQHLRILAADGTDAASGERGEVLVKGPNVMRGYLNLPDETSRTISDGWLHTGDIGRLDEDGYLVLVDRAKDMIIRGGENIYPKEIEEAVHELDEVLEAAVVGRPDRELGEVPVLCVVPARGAELSETRILDHLRLRLTRYKIPAAVHVLDSLPKNAIGKISKPALRDELTTHDGLKSGI</sequence>
<dbReference type="InterPro" id="IPR050237">
    <property type="entry name" value="ATP-dep_AMP-bd_enzyme"/>
</dbReference>
<dbReference type="PROSITE" id="PS00455">
    <property type="entry name" value="AMP_BINDING"/>
    <property type="match status" value="1"/>
</dbReference>
<protein>
    <submittedName>
        <fullName evidence="3">Class I adenylate-forming enzyme family protein</fullName>
    </submittedName>
</protein>
<dbReference type="Pfam" id="PF13193">
    <property type="entry name" value="AMP-binding_C"/>
    <property type="match status" value="1"/>
</dbReference>
<dbReference type="Gene3D" id="3.40.50.12780">
    <property type="entry name" value="N-terminal domain of ligase-like"/>
    <property type="match status" value="1"/>
</dbReference>
<dbReference type="InterPro" id="IPR000873">
    <property type="entry name" value="AMP-dep_synth/lig_dom"/>
</dbReference>
<feature type="domain" description="AMP-dependent synthetase/ligase" evidence="1">
    <location>
        <begin position="15"/>
        <end position="353"/>
    </location>
</feature>
<feature type="domain" description="AMP-binding enzyme C-terminal" evidence="2">
    <location>
        <begin position="403"/>
        <end position="478"/>
    </location>
</feature>
<dbReference type="InterPro" id="IPR020845">
    <property type="entry name" value="AMP-binding_CS"/>
</dbReference>
<dbReference type="EMBL" id="JBHSPX010000004">
    <property type="protein sequence ID" value="MFC6063962.1"/>
    <property type="molecule type" value="Genomic_DNA"/>
</dbReference>
<organism evidence="3 4">
    <name type="scientific">Streptomyces ochraceiscleroticus</name>
    <dbReference type="NCBI Taxonomy" id="47761"/>
    <lineage>
        <taxon>Bacteria</taxon>
        <taxon>Bacillati</taxon>
        <taxon>Actinomycetota</taxon>
        <taxon>Actinomycetes</taxon>
        <taxon>Kitasatosporales</taxon>
        <taxon>Streptomycetaceae</taxon>
        <taxon>Streptomyces</taxon>
    </lineage>
</organism>
<gene>
    <name evidence="3" type="ORF">ACFP4F_15545</name>
</gene>
<dbReference type="PRINTS" id="PR00154">
    <property type="entry name" value="AMPBINDING"/>
</dbReference>
<evidence type="ECO:0000313" key="4">
    <source>
        <dbReference type="Proteomes" id="UP001596139"/>
    </source>
</evidence>
<dbReference type="PANTHER" id="PTHR43767:SF1">
    <property type="entry name" value="NONRIBOSOMAL PEPTIDE SYNTHASE PES1 (EUROFUNG)-RELATED"/>
    <property type="match status" value="1"/>
</dbReference>
<reference evidence="4" key="1">
    <citation type="journal article" date="2019" name="Int. J. Syst. Evol. Microbiol.">
        <title>The Global Catalogue of Microorganisms (GCM) 10K type strain sequencing project: providing services to taxonomists for standard genome sequencing and annotation.</title>
        <authorList>
            <consortium name="The Broad Institute Genomics Platform"/>
            <consortium name="The Broad Institute Genome Sequencing Center for Infectious Disease"/>
            <person name="Wu L."/>
            <person name="Ma J."/>
        </authorList>
    </citation>
    <scope>NUCLEOTIDE SEQUENCE [LARGE SCALE GENOMIC DNA]</scope>
    <source>
        <strain evidence="4">CGMCC 1.15180</strain>
    </source>
</reference>
<dbReference type="RefSeq" id="WP_031052535.1">
    <property type="nucleotide sequence ID" value="NZ_JBHSPX010000004.1"/>
</dbReference>
<dbReference type="Pfam" id="PF00501">
    <property type="entry name" value="AMP-binding"/>
    <property type="match status" value="1"/>
</dbReference>
<dbReference type="InterPro" id="IPR020459">
    <property type="entry name" value="AMP-binding"/>
</dbReference>
<dbReference type="Gene3D" id="3.30.300.30">
    <property type="match status" value="1"/>
</dbReference>
<keyword evidence="4" id="KW-1185">Reference proteome</keyword>
<dbReference type="InterPro" id="IPR045851">
    <property type="entry name" value="AMP-bd_C_sf"/>
</dbReference>
<evidence type="ECO:0000313" key="3">
    <source>
        <dbReference type="EMBL" id="MFC6063962.1"/>
    </source>
</evidence>
<accession>A0ABW1MKU9</accession>
<evidence type="ECO:0000259" key="2">
    <source>
        <dbReference type="Pfam" id="PF13193"/>
    </source>
</evidence>
<dbReference type="Proteomes" id="UP001596139">
    <property type="component" value="Unassembled WGS sequence"/>
</dbReference>
<evidence type="ECO:0000259" key="1">
    <source>
        <dbReference type="Pfam" id="PF00501"/>
    </source>
</evidence>
<comment type="caution">
    <text evidence="3">The sequence shown here is derived from an EMBL/GenBank/DDBJ whole genome shotgun (WGS) entry which is preliminary data.</text>
</comment>